<dbReference type="RefSeq" id="WP_328858765.1">
    <property type="nucleotide sequence ID" value="NZ_CP108021.1"/>
</dbReference>
<reference evidence="2 3" key="1">
    <citation type="submission" date="2022-10" db="EMBL/GenBank/DDBJ databases">
        <title>The complete genomes of actinobacterial strains from the NBC collection.</title>
        <authorList>
            <person name="Joergensen T.S."/>
            <person name="Alvarez Arevalo M."/>
            <person name="Sterndorff E.B."/>
            <person name="Faurdal D."/>
            <person name="Vuksanovic O."/>
            <person name="Mourched A.-S."/>
            <person name="Charusanti P."/>
            <person name="Shaw S."/>
            <person name="Blin K."/>
            <person name="Weber T."/>
        </authorList>
    </citation>
    <scope>NUCLEOTIDE SEQUENCE [LARGE SCALE GENOMIC DNA]</scope>
    <source>
        <strain evidence="2 3">NBC_00319</strain>
    </source>
</reference>
<feature type="transmembrane region" description="Helical" evidence="1">
    <location>
        <begin position="356"/>
        <end position="380"/>
    </location>
</feature>
<feature type="transmembrane region" description="Helical" evidence="1">
    <location>
        <begin position="409"/>
        <end position="427"/>
    </location>
</feature>
<feature type="transmembrane region" description="Helical" evidence="1">
    <location>
        <begin position="120"/>
        <end position="141"/>
    </location>
</feature>
<feature type="transmembrane region" description="Helical" evidence="1">
    <location>
        <begin position="148"/>
        <end position="166"/>
    </location>
</feature>
<keyword evidence="1" id="KW-1133">Transmembrane helix</keyword>
<evidence type="ECO:0000313" key="3">
    <source>
        <dbReference type="Proteomes" id="UP001432128"/>
    </source>
</evidence>
<evidence type="ECO:0000256" key="1">
    <source>
        <dbReference type="SAM" id="Phobius"/>
    </source>
</evidence>
<evidence type="ECO:0000313" key="2">
    <source>
        <dbReference type="EMBL" id="WUM21780.1"/>
    </source>
</evidence>
<feature type="transmembrane region" description="Helical" evidence="1">
    <location>
        <begin position="194"/>
        <end position="210"/>
    </location>
</feature>
<dbReference type="KEGG" id="whr:OG579_08435"/>
<sequence length="440" mass="46020">MDSTATSAHAGMARARRFRSRIEATGFDDARGSRGHVSLPVVARIVAFGLPITVPGLFTLTAGPLLAALLWPILTSRSRPGPRLLTPVGLAVYGCVASGGVLALLSGAPAAFRRVDQWNALGQAIVLVSFGLIVIAAFWCVEATGVRWTLAMFALGFAVNVGRVRVGQVENLWKYGLGLAVVVIVLVGIPRARIGLQVIACLVLAAFSALNDTRNITGVLVLAAAATAVSPFMQNRRASAMKFIVSVVGFASVAYGAFTAISWAIARGWFGEAIATRQEIQQRAFGALGGRTEYGAFFSMFLHKPMGYGLGVFPSMNDIEVGKEGLDRYARGAGGAYVDDYLFGGNIELHSIAADLWVQCGLVGLAVAVVAGLVIVAAMADFSASSVDVGPAVLVYVAGQALWDLAFSPLIANYSSFALAVAIALFLRRGRALAGPSPVT</sequence>
<gene>
    <name evidence="2" type="ORF">OG579_08435</name>
</gene>
<feature type="transmembrane region" description="Helical" evidence="1">
    <location>
        <begin position="172"/>
        <end position="189"/>
    </location>
</feature>
<evidence type="ECO:0008006" key="4">
    <source>
        <dbReference type="Google" id="ProtNLM"/>
    </source>
</evidence>
<keyword evidence="1" id="KW-0812">Transmembrane</keyword>
<protein>
    <recommendedName>
        <fullName evidence="4">O-antigen polysaccharide polymerase Wzy</fullName>
    </recommendedName>
</protein>
<feature type="transmembrane region" description="Helical" evidence="1">
    <location>
        <begin position="245"/>
        <end position="266"/>
    </location>
</feature>
<dbReference type="Proteomes" id="UP001432128">
    <property type="component" value="Chromosome"/>
</dbReference>
<feature type="transmembrane region" description="Helical" evidence="1">
    <location>
        <begin position="216"/>
        <end position="233"/>
    </location>
</feature>
<keyword evidence="3" id="KW-1185">Reference proteome</keyword>
<proteinExistence type="predicted"/>
<feature type="transmembrane region" description="Helical" evidence="1">
    <location>
        <begin position="84"/>
        <end position="108"/>
    </location>
</feature>
<dbReference type="AlphaFoldDB" id="A0AAU4K6Q0"/>
<name>A0AAU4K6Q0_9NOCA</name>
<organism evidence="2 3">
    <name type="scientific">Williamsia herbipolensis</name>
    <dbReference type="NCBI Taxonomy" id="1603258"/>
    <lineage>
        <taxon>Bacteria</taxon>
        <taxon>Bacillati</taxon>
        <taxon>Actinomycetota</taxon>
        <taxon>Actinomycetes</taxon>
        <taxon>Mycobacteriales</taxon>
        <taxon>Nocardiaceae</taxon>
        <taxon>Williamsia</taxon>
    </lineage>
</organism>
<keyword evidence="1" id="KW-0472">Membrane</keyword>
<accession>A0AAU4K6Q0</accession>
<feature type="transmembrane region" description="Helical" evidence="1">
    <location>
        <begin position="45"/>
        <end position="72"/>
    </location>
</feature>
<dbReference type="EMBL" id="CP108021">
    <property type="protein sequence ID" value="WUM21780.1"/>
    <property type="molecule type" value="Genomic_DNA"/>
</dbReference>